<reference evidence="5 6" key="1">
    <citation type="submission" date="2020-02" db="EMBL/GenBank/DDBJ databases">
        <title>Bacillus aquiflavi sp. nov., isolated from yellow water of strong flavor Chinese baijiu in Yibin region of China.</title>
        <authorList>
            <person name="Xie J."/>
        </authorList>
    </citation>
    <scope>NUCLEOTIDE SEQUENCE [LARGE SCALE GENOMIC DNA]</scope>
    <source>
        <strain evidence="5 6">3H-10</strain>
    </source>
</reference>
<keyword evidence="1" id="KW-0175">Coiled coil</keyword>
<dbReference type="Proteomes" id="UP000472971">
    <property type="component" value="Unassembled WGS sequence"/>
</dbReference>
<feature type="domain" description="Sporulation membrane protein YtrI C-terminal" evidence="3">
    <location>
        <begin position="80"/>
        <end position="163"/>
    </location>
</feature>
<sequence length="167" mass="19942">MRIPPFYHNPVWQRFLTGIVLGSIISWVVFLFIYGSLQENQTKLIRQQEDEIRDLKENIKIWQEEFKALNKKNEQKLTVQDIKVQLVNGHKYKLDSFSIFEIEEKIKEDVSIMIAKDLDTVYKSRDLFKKMIENKVIKVNDKRYRLEVKEIVVYTSLLIQLVIHLDG</sequence>
<feature type="transmembrane region" description="Helical" evidence="2">
    <location>
        <begin position="15"/>
        <end position="37"/>
    </location>
</feature>
<keyword evidence="2" id="KW-0472">Membrane</keyword>
<dbReference type="EMBL" id="JACEIO010000015">
    <property type="protein sequence ID" value="MBA4537114.1"/>
    <property type="molecule type" value="Genomic_DNA"/>
</dbReference>
<evidence type="ECO:0000256" key="2">
    <source>
        <dbReference type="SAM" id="Phobius"/>
    </source>
</evidence>
<dbReference type="AlphaFoldDB" id="A0A6B3W0M8"/>
<gene>
    <name evidence="5" type="ORF">G4D64_07745</name>
    <name evidence="4" type="ORF">H1Z61_08130</name>
</gene>
<name>A0A6B3W0M8_9BACI</name>
<evidence type="ECO:0000313" key="6">
    <source>
        <dbReference type="Proteomes" id="UP000472971"/>
    </source>
</evidence>
<organism evidence="5 6">
    <name type="scientific">Bacillus aquiflavi</name>
    <dbReference type="NCBI Taxonomy" id="2672567"/>
    <lineage>
        <taxon>Bacteria</taxon>
        <taxon>Bacillati</taxon>
        <taxon>Bacillota</taxon>
        <taxon>Bacilli</taxon>
        <taxon>Bacillales</taxon>
        <taxon>Bacillaceae</taxon>
        <taxon>Bacillus</taxon>
    </lineage>
</organism>
<comment type="caution">
    <text evidence="5">The sequence shown here is derived from an EMBL/GenBank/DDBJ whole genome shotgun (WGS) entry which is preliminary data.</text>
</comment>
<evidence type="ECO:0000256" key="1">
    <source>
        <dbReference type="SAM" id="Coils"/>
    </source>
</evidence>
<evidence type="ECO:0000313" key="4">
    <source>
        <dbReference type="EMBL" id="MBA4537114.1"/>
    </source>
</evidence>
<evidence type="ECO:0000259" key="3">
    <source>
        <dbReference type="Pfam" id="PF26347"/>
    </source>
</evidence>
<evidence type="ECO:0000313" key="5">
    <source>
        <dbReference type="EMBL" id="NEY81411.1"/>
    </source>
</evidence>
<keyword evidence="2" id="KW-1133">Transmembrane helix</keyword>
<dbReference type="EMBL" id="JAAIWN010000014">
    <property type="protein sequence ID" value="NEY81411.1"/>
    <property type="molecule type" value="Genomic_DNA"/>
</dbReference>
<feature type="coiled-coil region" evidence="1">
    <location>
        <begin position="38"/>
        <end position="72"/>
    </location>
</feature>
<dbReference type="Proteomes" id="UP000570010">
    <property type="component" value="Unassembled WGS sequence"/>
</dbReference>
<dbReference type="RefSeq" id="WP_163241798.1">
    <property type="nucleotide sequence ID" value="NZ_CP082780.1"/>
</dbReference>
<dbReference type="InterPro" id="IPR058620">
    <property type="entry name" value="YtrI_C"/>
</dbReference>
<protein>
    <submittedName>
        <fullName evidence="5">Sporulation protein</fullName>
    </submittedName>
</protein>
<proteinExistence type="predicted"/>
<keyword evidence="2" id="KW-0812">Transmembrane</keyword>
<dbReference type="NCBIfam" id="NF041479">
    <property type="entry name" value="spor_membprot_YtrI"/>
    <property type="match status" value="1"/>
</dbReference>
<dbReference type="Pfam" id="PF26347">
    <property type="entry name" value="YtrI_sporulation"/>
    <property type="match status" value="1"/>
</dbReference>
<evidence type="ECO:0000313" key="7">
    <source>
        <dbReference type="Proteomes" id="UP000570010"/>
    </source>
</evidence>
<reference evidence="4 7" key="2">
    <citation type="submission" date="2020-07" db="EMBL/GenBank/DDBJ databases">
        <authorList>
            <person name="Feng H."/>
        </authorList>
    </citation>
    <scope>NUCLEOTIDE SEQUENCE [LARGE SCALE GENOMIC DNA]</scope>
    <source>
        <strain evidence="4">S-12</strain>
        <strain evidence="7">s-12</strain>
    </source>
</reference>
<accession>A0A6B3W0M8</accession>
<dbReference type="InterPro" id="IPR048198">
    <property type="entry name" value="YtrI"/>
</dbReference>
<keyword evidence="6" id="KW-1185">Reference proteome</keyword>